<name>A0AAN6ZL25_9PEZI</name>
<evidence type="ECO:0000256" key="9">
    <source>
        <dbReference type="ARBA" id="ARBA00023295"/>
    </source>
</evidence>
<sequence>MVLAVVRTGGADMDRNTAALDASATATPMPKFCTGKCQSHCVEHPKPPGGGGTSNTLSKVIGYYEAWHDESKCHLTSADDLPVDGLTHLNYAFAYIDPKSFKITTMDAATPARTFEDVASLKLKNPNLQLFVSLGGWSFSDNDTATQPVFGNIARSSTNRRQFADNLLKFLNTYGYDGVDIDWEYPGAPDRGGKPDDTKNYVLLVETLRKRFDDSGRKLGITFTAPSSFWYLRWFDLPGMVKHVDWINIMSYDLHGVWDSNNPLGSFVRGHTNLTEINLTAELFWRVKIPPSKLALGFGFYGRAFTLSDPNCTKPGCPFSGGARPGVCTGTSGYLAHYEIQDIIRKNKKRGLVPIHDKKAAVKYMTWDNDQWISYDDVDTFKQKIKWADSIRFGGSLIWASDLDDYEFTAHKGLTGNTKLGSALSKNQTATPVVAEIDSSFGNNCYKEGNQFIQSCERGFVKVGADRDGIDCGNIHESACGRIICCPKTSGMTDCMWRGSGGDCNGQCHEGEVKLASSSWGGKPGESSPTGRCNRGDKAFCCKAAQYASLTENCRWTNSCGSNCNSDEESVAYAYDQPGWGANVFCNGFHYCCKKDRPIPLRNCHWVGQGDCADNTCAKSEVTLWTNYRGDSYWGCAWYRKKALCCTPNADALEEDVCDYNPCDDDPDMCSDGLSDLWGASRTKPVRRTYIDEDGLEYEYLDKGVGATPGLPRQINLKLLTRMLTWNSRPYPTGDKRNFLFRPGTGLATMWLKGGYDKASRVCTDPGLVFTKASDLARTGFQTEHLFEVQLPKKLLETAVSGVLPKIGQGVTPILKTARLAEDSLYAGWNKLYAPSVNLNKFYEVVKGVPSSYVAPANTPADRLMTAIGDWGNMQNLLLVAGDVNWVKGKLFSLENPMATSTLRKAVSDALKGDEMAAKKIEVVLQSVFSVFRYMNDAATEVVWRHAYYSINKEIENMDQYMPQLHGIKAIWDEFLPAYQGAVSDKAVAFIRDVYYYINFYVSPDKAGLSDHLGKMVWTAGNYAKRTGELHWQKDFSG</sequence>
<reference evidence="13" key="2">
    <citation type="submission" date="2023-05" db="EMBL/GenBank/DDBJ databases">
        <authorList>
            <consortium name="Lawrence Berkeley National Laboratory"/>
            <person name="Steindorff A."/>
            <person name="Hensen N."/>
            <person name="Bonometti L."/>
            <person name="Westerberg I."/>
            <person name="Brannstrom I.O."/>
            <person name="Guillou S."/>
            <person name="Cros-Aarteil S."/>
            <person name="Calhoun S."/>
            <person name="Haridas S."/>
            <person name="Kuo A."/>
            <person name="Mondo S."/>
            <person name="Pangilinan J."/>
            <person name="Riley R."/>
            <person name="Labutti K."/>
            <person name="Andreopoulos B."/>
            <person name="Lipzen A."/>
            <person name="Chen C."/>
            <person name="Yanf M."/>
            <person name="Daum C."/>
            <person name="Ng V."/>
            <person name="Clum A."/>
            <person name="Ohm R."/>
            <person name="Martin F."/>
            <person name="Silar P."/>
            <person name="Natvig D."/>
            <person name="Lalanne C."/>
            <person name="Gautier V."/>
            <person name="Ament-Velasquez S.L."/>
            <person name="Kruys A."/>
            <person name="Hutchinson M.I."/>
            <person name="Powell A.J."/>
            <person name="Barry K."/>
            <person name="Miller A.N."/>
            <person name="Grigoriev I.V."/>
            <person name="Debuchy R."/>
            <person name="Gladieux P."/>
            <person name="Thoren M.H."/>
            <person name="Johannesson H."/>
        </authorList>
    </citation>
    <scope>NUCLEOTIDE SEQUENCE</scope>
    <source>
        <strain evidence="13">CBS 141.50</strain>
    </source>
</reference>
<evidence type="ECO:0000256" key="8">
    <source>
        <dbReference type="ARBA" id="ARBA00023277"/>
    </source>
</evidence>
<dbReference type="PANTHER" id="PTHR11177">
    <property type="entry name" value="CHITINASE"/>
    <property type="match status" value="1"/>
</dbReference>
<evidence type="ECO:0000256" key="7">
    <source>
        <dbReference type="ARBA" id="ARBA00023024"/>
    </source>
</evidence>
<evidence type="ECO:0000256" key="10">
    <source>
        <dbReference type="ARBA" id="ARBA00023326"/>
    </source>
</evidence>
<dbReference type="PROSITE" id="PS51910">
    <property type="entry name" value="GH18_2"/>
    <property type="match status" value="1"/>
</dbReference>
<dbReference type="SUPFAM" id="SSF54556">
    <property type="entry name" value="Chitinase insertion domain"/>
    <property type="match status" value="1"/>
</dbReference>
<protein>
    <recommendedName>
        <fullName evidence="4">chitinase</fullName>
        <ecNumber evidence="4">3.2.1.14</ecNumber>
    </recommendedName>
</protein>
<dbReference type="InterPro" id="IPR011583">
    <property type="entry name" value="Chitinase_II/V-like_cat"/>
</dbReference>
<organism evidence="13 14">
    <name type="scientific">Dichotomopilus funicola</name>
    <dbReference type="NCBI Taxonomy" id="1934379"/>
    <lineage>
        <taxon>Eukaryota</taxon>
        <taxon>Fungi</taxon>
        <taxon>Dikarya</taxon>
        <taxon>Ascomycota</taxon>
        <taxon>Pezizomycotina</taxon>
        <taxon>Sordariomycetes</taxon>
        <taxon>Sordariomycetidae</taxon>
        <taxon>Sordariales</taxon>
        <taxon>Chaetomiaceae</taxon>
        <taxon>Dichotomopilus</taxon>
    </lineage>
</organism>
<evidence type="ECO:0000256" key="5">
    <source>
        <dbReference type="ARBA" id="ARBA00022525"/>
    </source>
</evidence>
<dbReference type="InterPro" id="IPR017853">
    <property type="entry name" value="GH"/>
</dbReference>
<keyword evidence="9 11" id="KW-0326">Glycosidase</keyword>
<dbReference type="AlphaFoldDB" id="A0AAN6ZL25"/>
<dbReference type="InterPro" id="IPR050314">
    <property type="entry name" value="Glycosyl_Hydrlase_18"/>
</dbReference>
<dbReference type="GO" id="GO:0005576">
    <property type="term" value="C:extracellular region"/>
    <property type="evidence" value="ECO:0007669"/>
    <property type="project" value="UniProtKB-SubCell"/>
</dbReference>
<gene>
    <name evidence="13" type="ORF">C8A04DRAFT_30662</name>
</gene>
<comment type="catalytic activity">
    <reaction evidence="1">
        <text>Random endo-hydrolysis of N-acetyl-beta-D-glucosaminide (1-&gt;4)-beta-linkages in chitin and chitodextrins.</text>
        <dbReference type="EC" id="3.2.1.14"/>
    </reaction>
</comment>
<keyword evidence="8" id="KW-0119">Carbohydrate metabolism</keyword>
<keyword evidence="10" id="KW-0624">Polysaccharide degradation</keyword>
<evidence type="ECO:0000256" key="4">
    <source>
        <dbReference type="ARBA" id="ARBA00012729"/>
    </source>
</evidence>
<feature type="domain" description="GH18" evidence="12">
    <location>
        <begin position="58"/>
        <end position="417"/>
    </location>
</feature>
<dbReference type="GO" id="GO:0000272">
    <property type="term" value="P:polysaccharide catabolic process"/>
    <property type="evidence" value="ECO:0007669"/>
    <property type="project" value="UniProtKB-KW"/>
</dbReference>
<evidence type="ECO:0000259" key="12">
    <source>
        <dbReference type="PROSITE" id="PS51910"/>
    </source>
</evidence>
<dbReference type="InterPro" id="IPR001223">
    <property type="entry name" value="Glyco_hydro18_cat"/>
</dbReference>
<dbReference type="SUPFAM" id="SSF51445">
    <property type="entry name" value="(Trans)glycosidases"/>
    <property type="match status" value="1"/>
</dbReference>
<dbReference type="SMART" id="SM00636">
    <property type="entry name" value="Glyco_18"/>
    <property type="match status" value="1"/>
</dbReference>
<dbReference type="Proteomes" id="UP001302676">
    <property type="component" value="Unassembled WGS sequence"/>
</dbReference>
<dbReference type="Pfam" id="PF00704">
    <property type="entry name" value="Glyco_hydro_18"/>
    <property type="match status" value="1"/>
</dbReference>
<accession>A0AAN6ZL25</accession>
<reference evidence="13" key="1">
    <citation type="journal article" date="2023" name="Mol. Phylogenet. Evol.">
        <title>Genome-scale phylogeny and comparative genomics of the fungal order Sordariales.</title>
        <authorList>
            <person name="Hensen N."/>
            <person name="Bonometti L."/>
            <person name="Westerberg I."/>
            <person name="Brannstrom I.O."/>
            <person name="Guillou S."/>
            <person name="Cros-Aarteil S."/>
            <person name="Calhoun S."/>
            <person name="Haridas S."/>
            <person name="Kuo A."/>
            <person name="Mondo S."/>
            <person name="Pangilinan J."/>
            <person name="Riley R."/>
            <person name="LaButti K."/>
            <person name="Andreopoulos B."/>
            <person name="Lipzen A."/>
            <person name="Chen C."/>
            <person name="Yan M."/>
            <person name="Daum C."/>
            <person name="Ng V."/>
            <person name="Clum A."/>
            <person name="Steindorff A."/>
            <person name="Ohm R.A."/>
            <person name="Martin F."/>
            <person name="Silar P."/>
            <person name="Natvig D.O."/>
            <person name="Lalanne C."/>
            <person name="Gautier V."/>
            <person name="Ament-Velasquez S.L."/>
            <person name="Kruys A."/>
            <person name="Hutchinson M.I."/>
            <person name="Powell A.J."/>
            <person name="Barry K."/>
            <person name="Miller A.N."/>
            <person name="Grigoriev I.V."/>
            <person name="Debuchy R."/>
            <person name="Gladieux P."/>
            <person name="Hiltunen Thoren M."/>
            <person name="Johannesson H."/>
        </authorList>
    </citation>
    <scope>NUCLEOTIDE SEQUENCE</scope>
    <source>
        <strain evidence="13">CBS 141.50</strain>
    </source>
</reference>
<keyword evidence="14" id="KW-1185">Reference proteome</keyword>
<keyword evidence="7" id="KW-0146">Chitin degradation</keyword>
<evidence type="ECO:0000256" key="6">
    <source>
        <dbReference type="ARBA" id="ARBA00022801"/>
    </source>
</evidence>
<comment type="subcellular location">
    <subcellularLocation>
        <location evidence="2">Secreted</location>
    </subcellularLocation>
</comment>
<keyword evidence="6 11" id="KW-0378">Hydrolase</keyword>
<evidence type="ECO:0000313" key="13">
    <source>
        <dbReference type="EMBL" id="KAK4141818.1"/>
    </source>
</evidence>
<evidence type="ECO:0000256" key="3">
    <source>
        <dbReference type="ARBA" id="ARBA00008682"/>
    </source>
</evidence>
<dbReference type="PROSITE" id="PS01095">
    <property type="entry name" value="GH18_1"/>
    <property type="match status" value="1"/>
</dbReference>
<dbReference type="GO" id="GO:0008061">
    <property type="term" value="F:chitin binding"/>
    <property type="evidence" value="ECO:0007669"/>
    <property type="project" value="InterPro"/>
</dbReference>
<dbReference type="PANTHER" id="PTHR11177:SF397">
    <property type="entry name" value="CHITINASE"/>
    <property type="match status" value="1"/>
</dbReference>
<dbReference type="InterPro" id="IPR029070">
    <property type="entry name" value="Chitinase_insertion_sf"/>
</dbReference>
<dbReference type="InterPro" id="IPR001579">
    <property type="entry name" value="Glyco_hydro_18_chit_AS"/>
</dbReference>
<dbReference type="EC" id="3.2.1.14" evidence="4"/>
<comment type="caution">
    <text evidence="13">The sequence shown here is derived from an EMBL/GenBank/DDBJ whole genome shotgun (WGS) entry which is preliminary data.</text>
</comment>
<dbReference type="EMBL" id="MU853606">
    <property type="protein sequence ID" value="KAK4141818.1"/>
    <property type="molecule type" value="Genomic_DNA"/>
</dbReference>
<dbReference type="GeneID" id="87818080"/>
<dbReference type="GO" id="GO:0006032">
    <property type="term" value="P:chitin catabolic process"/>
    <property type="evidence" value="ECO:0007669"/>
    <property type="project" value="UniProtKB-KW"/>
</dbReference>
<dbReference type="Gene3D" id="3.20.20.80">
    <property type="entry name" value="Glycosidases"/>
    <property type="match status" value="1"/>
</dbReference>
<comment type="similarity">
    <text evidence="3">Belongs to the glycosyl hydrolase 18 family. Chitinase class V subfamily.</text>
</comment>
<evidence type="ECO:0000313" key="14">
    <source>
        <dbReference type="Proteomes" id="UP001302676"/>
    </source>
</evidence>
<evidence type="ECO:0000256" key="11">
    <source>
        <dbReference type="RuleBase" id="RU000489"/>
    </source>
</evidence>
<evidence type="ECO:0000256" key="2">
    <source>
        <dbReference type="ARBA" id="ARBA00004613"/>
    </source>
</evidence>
<evidence type="ECO:0000256" key="1">
    <source>
        <dbReference type="ARBA" id="ARBA00000822"/>
    </source>
</evidence>
<keyword evidence="5" id="KW-0964">Secreted</keyword>
<dbReference type="GO" id="GO:0008843">
    <property type="term" value="F:endochitinase activity"/>
    <property type="evidence" value="ECO:0007669"/>
    <property type="project" value="UniProtKB-EC"/>
</dbReference>
<proteinExistence type="inferred from homology"/>
<dbReference type="RefSeq" id="XP_062635189.1">
    <property type="nucleotide sequence ID" value="XM_062781467.1"/>
</dbReference>
<dbReference type="Gene3D" id="3.10.50.10">
    <property type="match status" value="1"/>
</dbReference>